<protein>
    <recommendedName>
        <fullName evidence="9">Bestrophin homolog</fullName>
    </recommendedName>
</protein>
<evidence type="ECO:0000256" key="4">
    <source>
        <dbReference type="ARBA" id="ARBA00023136"/>
    </source>
</evidence>
<sequence>MLRRTTSRTVIYMPTRGRHGRRKAQLIHYDERVFSTWRVFMYCTGTVFSSKTLWASCCVYWGLALTLCVSLAYWEPEAERISHESFQNIVNYFATIIGFLLGLYLSTALSRWWAARQCISELWCWIANLVVVASVHLPEDMKEAKAMLRRYGLASFHLTFDAARGSEDLNELMDRGLLTKEEAAILQRGNAAKAELVWGWVLKLFSLLAEKGRFAHPDMALGVAHKISLSARSAVSNTWTYVDTQLPFSYVHLLGILVHINSIFVGLLSGIVLGKCTARVADNERAPMMGFARDEYTTPFASRADAWNVSQLLIQQLLFLFTIPVFYHGLLRLAERISNPFGYDETDFPKELYCQMLEEETLALQYATEHPPHLIRRLAQGDPFEAAVAGLREPTVAGGLPEGCNADLQDCFRGDYGGLNDSRGSPSDTRLLLGRESITRQETEETPLLGWGVV</sequence>
<dbReference type="Proteomes" id="UP000041254">
    <property type="component" value="Unassembled WGS sequence"/>
</dbReference>
<dbReference type="EMBL" id="CDMY01000472">
    <property type="protein sequence ID" value="CEM15838.1"/>
    <property type="molecule type" value="Genomic_DNA"/>
</dbReference>
<feature type="transmembrane region" description="Helical" evidence="6">
    <location>
        <begin position="312"/>
        <end position="330"/>
    </location>
</feature>
<evidence type="ECO:0000256" key="1">
    <source>
        <dbReference type="ARBA" id="ARBA00004370"/>
    </source>
</evidence>
<comment type="subcellular location">
    <subcellularLocation>
        <location evidence="1">Membrane</location>
    </subcellularLocation>
</comment>
<evidence type="ECO:0000256" key="5">
    <source>
        <dbReference type="ARBA" id="ARBA00034769"/>
    </source>
</evidence>
<feature type="transmembrane region" description="Helical" evidence="6">
    <location>
        <begin position="250"/>
        <end position="273"/>
    </location>
</feature>
<dbReference type="InParanoid" id="A0A0G4FPA7"/>
<organism evidence="7 8">
    <name type="scientific">Vitrella brassicaformis (strain CCMP3155)</name>
    <dbReference type="NCBI Taxonomy" id="1169540"/>
    <lineage>
        <taxon>Eukaryota</taxon>
        <taxon>Sar</taxon>
        <taxon>Alveolata</taxon>
        <taxon>Colpodellida</taxon>
        <taxon>Vitrellaceae</taxon>
        <taxon>Vitrella</taxon>
    </lineage>
</organism>
<dbReference type="GO" id="GO:0005254">
    <property type="term" value="F:chloride channel activity"/>
    <property type="evidence" value="ECO:0007669"/>
    <property type="project" value="InterPro"/>
</dbReference>
<keyword evidence="3 6" id="KW-1133">Transmembrane helix</keyword>
<proteinExistence type="inferred from homology"/>
<accession>A0A0G4FPA7</accession>
<keyword evidence="2 6" id="KW-0812">Transmembrane</keyword>
<dbReference type="STRING" id="1169540.A0A0G4FPA7"/>
<feature type="transmembrane region" description="Helical" evidence="6">
    <location>
        <begin position="89"/>
        <end position="110"/>
    </location>
</feature>
<keyword evidence="8" id="KW-1185">Reference proteome</keyword>
<dbReference type="InterPro" id="IPR021134">
    <property type="entry name" value="Bestrophin-like"/>
</dbReference>
<gene>
    <name evidence="7" type="ORF">Vbra_15871</name>
</gene>
<evidence type="ECO:0000313" key="7">
    <source>
        <dbReference type="EMBL" id="CEM15838.1"/>
    </source>
</evidence>
<name>A0A0G4FPA7_VITBC</name>
<dbReference type="VEuPathDB" id="CryptoDB:Vbra_15871"/>
<dbReference type="Pfam" id="PF01062">
    <property type="entry name" value="Bestrophin"/>
    <property type="match status" value="1"/>
</dbReference>
<evidence type="ECO:0000256" key="2">
    <source>
        <dbReference type="ARBA" id="ARBA00022692"/>
    </source>
</evidence>
<comment type="similarity">
    <text evidence="5">Belongs to the anion channel-forming bestrophin (TC 1.A.46) family. Calcium-sensitive chloride channel subfamily.</text>
</comment>
<dbReference type="PhylomeDB" id="A0A0G4FPA7"/>
<evidence type="ECO:0008006" key="9">
    <source>
        <dbReference type="Google" id="ProtNLM"/>
    </source>
</evidence>
<evidence type="ECO:0000256" key="6">
    <source>
        <dbReference type="SAM" id="Phobius"/>
    </source>
</evidence>
<evidence type="ECO:0000313" key="8">
    <source>
        <dbReference type="Proteomes" id="UP000041254"/>
    </source>
</evidence>
<feature type="transmembrane region" description="Helical" evidence="6">
    <location>
        <begin position="53"/>
        <end position="74"/>
    </location>
</feature>
<dbReference type="PANTHER" id="PTHR10736:SF0">
    <property type="entry name" value="BESTROPHIN HOMOLOG"/>
    <property type="match status" value="1"/>
</dbReference>
<reference evidence="7 8" key="1">
    <citation type="submission" date="2014-11" db="EMBL/GenBank/DDBJ databases">
        <authorList>
            <person name="Zhu J."/>
            <person name="Qi W."/>
            <person name="Song R."/>
        </authorList>
    </citation>
    <scope>NUCLEOTIDE SEQUENCE [LARGE SCALE GENOMIC DNA]</scope>
</reference>
<dbReference type="GO" id="GO:0016020">
    <property type="term" value="C:membrane"/>
    <property type="evidence" value="ECO:0007669"/>
    <property type="project" value="UniProtKB-SubCell"/>
</dbReference>
<dbReference type="AlphaFoldDB" id="A0A0G4FPA7"/>
<evidence type="ECO:0000256" key="3">
    <source>
        <dbReference type="ARBA" id="ARBA00022989"/>
    </source>
</evidence>
<keyword evidence="4 6" id="KW-0472">Membrane</keyword>
<dbReference type="InterPro" id="IPR000615">
    <property type="entry name" value="Bestrophin"/>
</dbReference>
<dbReference type="OrthoDB" id="409799at2759"/>
<dbReference type="PANTHER" id="PTHR10736">
    <property type="entry name" value="BESTROPHIN"/>
    <property type="match status" value="1"/>
</dbReference>